<evidence type="ECO:0000313" key="2">
    <source>
        <dbReference type="Proteomes" id="UP000054248"/>
    </source>
</evidence>
<reference evidence="1 2" key="1">
    <citation type="submission" date="2014-04" db="EMBL/GenBank/DDBJ databases">
        <authorList>
            <consortium name="DOE Joint Genome Institute"/>
            <person name="Kuo A."/>
            <person name="Girlanda M."/>
            <person name="Perotto S."/>
            <person name="Kohler A."/>
            <person name="Nagy L.G."/>
            <person name="Floudas D."/>
            <person name="Copeland A."/>
            <person name="Barry K.W."/>
            <person name="Cichocki N."/>
            <person name="Veneault-Fourrey C."/>
            <person name="LaButti K."/>
            <person name="Lindquist E.A."/>
            <person name="Lipzen A."/>
            <person name="Lundell T."/>
            <person name="Morin E."/>
            <person name="Murat C."/>
            <person name="Sun H."/>
            <person name="Tunlid A."/>
            <person name="Henrissat B."/>
            <person name="Grigoriev I.V."/>
            <person name="Hibbett D.S."/>
            <person name="Martin F."/>
            <person name="Nordberg H.P."/>
            <person name="Cantor M.N."/>
            <person name="Hua S.X."/>
        </authorList>
    </citation>
    <scope>NUCLEOTIDE SEQUENCE [LARGE SCALE GENOMIC DNA]</scope>
    <source>
        <strain evidence="1 2">MUT 4182</strain>
    </source>
</reference>
<accession>A0A0C3Q5A9</accession>
<organism evidence="1 2">
    <name type="scientific">Tulasnella calospora MUT 4182</name>
    <dbReference type="NCBI Taxonomy" id="1051891"/>
    <lineage>
        <taxon>Eukaryota</taxon>
        <taxon>Fungi</taxon>
        <taxon>Dikarya</taxon>
        <taxon>Basidiomycota</taxon>
        <taxon>Agaricomycotina</taxon>
        <taxon>Agaricomycetes</taxon>
        <taxon>Cantharellales</taxon>
        <taxon>Tulasnellaceae</taxon>
        <taxon>Tulasnella</taxon>
    </lineage>
</organism>
<evidence type="ECO:0008006" key="3">
    <source>
        <dbReference type="Google" id="ProtNLM"/>
    </source>
</evidence>
<dbReference type="OrthoDB" id="3178870at2759"/>
<proteinExistence type="predicted"/>
<name>A0A0C3Q5A9_9AGAM</name>
<evidence type="ECO:0000313" key="1">
    <source>
        <dbReference type="EMBL" id="KIO18711.1"/>
    </source>
</evidence>
<sequence>MSDLNTLKKGPTIIEQSICLFETFLLQPDLALLVRHLGINLSWRDSELFPESQIPSVLQPDGLVVLSLAKNLNSLSLAGVASWIWEPEMAKLREAMFKMKLVRLQVPFLYDPHIEEACVWPGDEVDWDGDLSDEIRKLLQAQPLLEEFRLSDPSISYKTSASLRLKHADVPRLKSSQATPLLAMAFFLVADRLERLNLVIDTDWDDGFLSDMETKSASIKPFVRYFTIQVQYSDQWLWNNLVKIFALFPKTEELLVAINHVEPVKHFFEKVGTNIYALPSIRHFEVQFQTRYPETPKILEVGKHSLVEYKTACPTLETVVDPAKRLWTFRYNHQGSGDFEPWLVGPLIRERLEQGRTFQPQKEATHNFEPEQVIDQPAQLQNRNVLDLPNELLLRVVSLLPTTSIPNLMVNRSLQSVCEQGLYRYISLPRHPRRSIRLLETFLLRPDLALLVHHLEINFSWRYPGLFLPSQIPSVLHPDGLEALCLAQNLQSLSLAGVADWIWEPDMAKFREAIFKMKLVRLEVPVIDDPHNEYECVIYEDSDGEEQAAGGEGNWGGDLGNEIRNLLQAQPLLEEFKLSDSQISDTTVESLQATLKTSDVPRLKSLQAVPEVAMAFLQVAPQLESLDLMIRDWDNTLLSEMENNSATIKLSIRRFTIRVRYSDKWLWNNLAMVFSLFPGTEELSVTINSLTTREGVEPANYFFRKVRDSVYVLPSLRSLEVKFETPYPQTPGTREVEIQPMIDCKAACPMLETVVDPERRLWTFRPDGQVLAGFVAHLVGPLMEERLNLGKDLSAPEEAIHRGV</sequence>
<keyword evidence="2" id="KW-1185">Reference proteome</keyword>
<dbReference type="AlphaFoldDB" id="A0A0C3Q5A9"/>
<dbReference type="Proteomes" id="UP000054248">
    <property type="component" value="Unassembled WGS sequence"/>
</dbReference>
<dbReference type="HOGENOM" id="CLU_350285_0_0_1"/>
<gene>
    <name evidence="1" type="ORF">M407DRAFT_31619</name>
</gene>
<protein>
    <recommendedName>
        <fullName evidence="3">F-box domain-containing protein</fullName>
    </recommendedName>
</protein>
<reference evidence="2" key="2">
    <citation type="submission" date="2015-01" db="EMBL/GenBank/DDBJ databases">
        <title>Evolutionary Origins and Diversification of the Mycorrhizal Mutualists.</title>
        <authorList>
            <consortium name="DOE Joint Genome Institute"/>
            <consortium name="Mycorrhizal Genomics Consortium"/>
            <person name="Kohler A."/>
            <person name="Kuo A."/>
            <person name="Nagy L.G."/>
            <person name="Floudas D."/>
            <person name="Copeland A."/>
            <person name="Barry K.W."/>
            <person name="Cichocki N."/>
            <person name="Veneault-Fourrey C."/>
            <person name="LaButti K."/>
            <person name="Lindquist E.A."/>
            <person name="Lipzen A."/>
            <person name="Lundell T."/>
            <person name="Morin E."/>
            <person name="Murat C."/>
            <person name="Riley R."/>
            <person name="Ohm R."/>
            <person name="Sun H."/>
            <person name="Tunlid A."/>
            <person name="Henrissat B."/>
            <person name="Grigoriev I.V."/>
            <person name="Hibbett D.S."/>
            <person name="Martin F."/>
        </authorList>
    </citation>
    <scope>NUCLEOTIDE SEQUENCE [LARGE SCALE GENOMIC DNA]</scope>
    <source>
        <strain evidence="2">MUT 4182</strain>
    </source>
</reference>
<dbReference type="EMBL" id="KN823266">
    <property type="protein sequence ID" value="KIO18711.1"/>
    <property type="molecule type" value="Genomic_DNA"/>
</dbReference>
<dbReference type="SUPFAM" id="SSF52047">
    <property type="entry name" value="RNI-like"/>
    <property type="match status" value="1"/>
</dbReference>